<evidence type="ECO:0000313" key="8">
    <source>
        <dbReference type="EMBL" id="GAA0226238.1"/>
    </source>
</evidence>
<dbReference type="Pfam" id="PF10590">
    <property type="entry name" value="PNP_phzG_C"/>
    <property type="match status" value="1"/>
</dbReference>
<dbReference type="EMBL" id="BAAAGX010000005">
    <property type="protein sequence ID" value="GAA0226238.1"/>
    <property type="molecule type" value="Genomic_DNA"/>
</dbReference>
<reference evidence="9" key="1">
    <citation type="journal article" date="2019" name="Int. J. Syst. Evol. Microbiol.">
        <title>The Global Catalogue of Microorganisms (GCM) 10K type strain sequencing project: providing services to taxonomists for standard genome sequencing and annotation.</title>
        <authorList>
            <consortium name="The Broad Institute Genomics Platform"/>
            <consortium name="The Broad Institute Genome Sequencing Center for Infectious Disease"/>
            <person name="Wu L."/>
            <person name="Ma J."/>
        </authorList>
    </citation>
    <scope>NUCLEOTIDE SEQUENCE [LARGE SCALE GENOMIC DNA]</scope>
    <source>
        <strain evidence="9">JCM 10425</strain>
    </source>
</reference>
<proteinExistence type="inferred from homology"/>
<evidence type="ECO:0000256" key="3">
    <source>
        <dbReference type="ARBA" id="ARBA00022630"/>
    </source>
</evidence>
<accession>A0ABP3D8Q1</accession>
<dbReference type="PANTHER" id="PTHR10851:SF0">
    <property type="entry name" value="PYRIDOXINE-5'-PHOSPHATE OXIDASE"/>
    <property type="match status" value="1"/>
</dbReference>
<gene>
    <name evidence="8" type="primary">pdxH_1</name>
    <name evidence="8" type="ORF">GCM10009539_09400</name>
</gene>
<evidence type="ECO:0000313" key="9">
    <source>
        <dbReference type="Proteomes" id="UP001500967"/>
    </source>
</evidence>
<comment type="similarity">
    <text evidence="2">Belongs to the pyridoxamine 5'-phosphate oxidase family.</text>
</comment>
<dbReference type="PANTHER" id="PTHR10851">
    <property type="entry name" value="PYRIDOXINE-5-PHOSPHATE OXIDASE"/>
    <property type="match status" value="1"/>
</dbReference>
<evidence type="ECO:0000259" key="7">
    <source>
        <dbReference type="Pfam" id="PF10590"/>
    </source>
</evidence>
<keyword evidence="9" id="KW-1185">Reference proteome</keyword>
<protein>
    <submittedName>
        <fullName evidence="8">Pyridoxamine 5'-phosphate oxidase</fullName>
    </submittedName>
</protein>
<dbReference type="InterPro" id="IPR000659">
    <property type="entry name" value="Pyridox_Oxase"/>
</dbReference>
<dbReference type="InterPro" id="IPR011576">
    <property type="entry name" value="Pyridox_Oxase_N"/>
</dbReference>
<evidence type="ECO:0000256" key="5">
    <source>
        <dbReference type="ARBA" id="ARBA00023002"/>
    </source>
</evidence>
<keyword evidence="5" id="KW-0560">Oxidoreductase</keyword>
<evidence type="ECO:0000256" key="1">
    <source>
        <dbReference type="ARBA" id="ARBA00001917"/>
    </source>
</evidence>
<dbReference type="SUPFAM" id="SSF50475">
    <property type="entry name" value="FMN-binding split barrel"/>
    <property type="match status" value="1"/>
</dbReference>
<organism evidence="8 9">
    <name type="scientific">Cryptosporangium japonicum</name>
    <dbReference type="NCBI Taxonomy" id="80872"/>
    <lineage>
        <taxon>Bacteria</taxon>
        <taxon>Bacillati</taxon>
        <taxon>Actinomycetota</taxon>
        <taxon>Actinomycetes</taxon>
        <taxon>Cryptosporangiales</taxon>
        <taxon>Cryptosporangiaceae</taxon>
        <taxon>Cryptosporangium</taxon>
    </lineage>
</organism>
<keyword evidence="3" id="KW-0285">Flavoprotein</keyword>
<name>A0ABP3D8Q1_9ACTN</name>
<feature type="domain" description="Pyridoxamine 5'-phosphate oxidase N-terminal" evidence="6">
    <location>
        <begin position="14"/>
        <end position="109"/>
    </location>
</feature>
<sequence length="176" mass="19708">MHLVCDWLAAYDKPPMTLSTLGPDGYPDARTVLLSGVDSGSVQFHTDARSRKAAQLAADPRASAVVLLDGRQIVLVGDVEPLDAPQQAYRRRTRYLQVLAWVNTDELAARPPDVRRSTWKQFEAEHPDTLEPPPTWAGYRLRPHRLTFWTADDTGPSTRVEYTRDGARWTARSLAG</sequence>
<comment type="cofactor">
    <cofactor evidence="1">
        <name>FMN</name>
        <dbReference type="ChEBI" id="CHEBI:58210"/>
    </cofactor>
</comment>
<dbReference type="Pfam" id="PF01243">
    <property type="entry name" value="PNPOx_N"/>
    <property type="match status" value="1"/>
</dbReference>
<comment type="caution">
    <text evidence="8">The sequence shown here is derived from an EMBL/GenBank/DDBJ whole genome shotgun (WGS) entry which is preliminary data.</text>
</comment>
<keyword evidence="4" id="KW-0288">FMN</keyword>
<evidence type="ECO:0000256" key="2">
    <source>
        <dbReference type="ARBA" id="ARBA00007301"/>
    </source>
</evidence>
<dbReference type="InterPro" id="IPR012349">
    <property type="entry name" value="Split_barrel_FMN-bd"/>
</dbReference>
<dbReference type="InterPro" id="IPR019576">
    <property type="entry name" value="Pyridoxamine_oxidase_dimer_C"/>
</dbReference>
<dbReference type="Gene3D" id="2.30.110.10">
    <property type="entry name" value="Electron Transport, Fmn-binding Protein, Chain A"/>
    <property type="match status" value="1"/>
</dbReference>
<evidence type="ECO:0000256" key="4">
    <source>
        <dbReference type="ARBA" id="ARBA00022643"/>
    </source>
</evidence>
<dbReference type="Proteomes" id="UP001500967">
    <property type="component" value="Unassembled WGS sequence"/>
</dbReference>
<feature type="domain" description="Pyridoxine 5'-phosphate oxidase dimerisation C-terminal" evidence="7">
    <location>
        <begin position="136"/>
        <end position="175"/>
    </location>
</feature>
<evidence type="ECO:0000259" key="6">
    <source>
        <dbReference type="Pfam" id="PF01243"/>
    </source>
</evidence>